<dbReference type="Proteomes" id="UP001149813">
    <property type="component" value="Unassembled WGS sequence"/>
</dbReference>
<evidence type="ECO:0000313" key="3">
    <source>
        <dbReference type="Proteomes" id="UP001149813"/>
    </source>
</evidence>
<dbReference type="SUPFAM" id="SSF53474">
    <property type="entry name" value="alpha/beta-Hydrolases"/>
    <property type="match status" value="1"/>
</dbReference>
<dbReference type="Pfam" id="PF01764">
    <property type="entry name" value="Lipase_3"/>
    <property type="match status" value="1"/>
</dbReference>
<keyword evidence="3" id="KW-1185">Reference proteome</keyword>
<evidence type="ECO:0000313" key="2">
    <source>
        <dbReference type="EMBL" id="KAJ1724348.1"/>
    </source>
</evidence>
<accession>A0A9W8CUM4</accession>
<dbReference type="InterPro" id="IPR051218">
    <property type="entry name" value="Sec_MonoDiacylglyc_Lipase"/>
</dbReference>
<proteinExistence type="predicted"/>
<dbReference type="OrthoDB" id="426718at2759"/>
<dbReference type="CDD" id="cd00519">
    <property type="entry name" value="Lipase_3"/>
    <property type="match status" value="1"/>
</dbReference>
<feature type="domain" description="Fungal lipase-type" evidence="1">
    <location>
        <begin position="84"/>
        <end position="219"/>
    </location>
</feature>
<dbReference type="PANTHER" id="PTHR45856:SF25">
    <property type="entry name" value="FUNGAL LIPASE-LIKE DOMAIN-CONTAINING PROTEIN"/>
    <property type="match status" value="1"/>
</dbReference>
<dbReference type="GO" id="GO:0006629">
    <property type="term" value="P:lipid metabolic process"/>
    <property type="evidence" value="ECO:0007669"/>
    <property type="project" value="InterPro"/>
</dbReference>
<protein>
    <recommendedName>
        <fullName evidence="1">Fungal lipase-type domain-containing protein</fullName>
    </recommendedName>
</protein>
<organism evidence="2 3">
    <name type="scientific">Coemansia erecta</name>
    <dbReference type="NCBI Taxonomy" id="147472"/>
    <lineage>
        <taxon>Eukaryota</taxon>
        <taxon>Fungi</taxon>
        <taxon>Fungi incertae sedis</taxon>
        <taxon>Zoopagomycota</taxon>
        <taxon>Kickxellomycotina</taxon>
        <taxon>Kickxellomycetes</taxon>
        <taxon>Kickxellales</taxon>
        <taxon>Kickxellaceae</taxon>
        <taxon>Coemansia</taxon>
    </lineage>
</organism>
<sequence length="275" mass="30851">MSAGKGKNIHPNTGKQTWIQPGAEFKTFAHYSEAAYSLKSKSWNCIPGCQKPETAGTVVDFTWHNNSPASVGYIAHNDLTGIIVVSFRGSADTQDWIQDSEFTLDSWPKHIPGSMVHHGFLSAYNSVAGNVTSTVLKLAKQYPEYKVVFTGHSLGGAETVMCAVDILDKKPELKRRTFVYTYGMPRVGNDAWADGIDRLGIPIYRMVYESDLVPHIPFQWLGYQHFAQEVWIHSNRTHFCGKEQESLKCSAGVAISEYNILDHRQYSPGNWRFSL</sequence>
<name>A0A9W8CUM4_9FUNG</name>
<gene>
    <name evidence="2" type="ORF">LPJ53_001363</name>
</gene>
<dbReference type="EMBL" id="JANBOJ010000034">
    <property type="protein sequence ID" value="KAJ1724348.1"/>
    <property type="molecule type" value="Genomic_DNA"/>
</dbReference>
<dbReference type="InterPro" id="IPR029058">
    <property type="entry name" value="AB_hydrolase_fold"/>
</dbReference>
<dbReference type="Gene3D" id="3.40.50.1820">
    <property type="entry name" value="alpha/beta hydrolase"/>
    <property type="match status" value="1"/>
</dbReference>
<reference evidence="2" key="1">
    <citation type="submission" date="2022-07" db="EMBL/GenBank/DDBJ databases">
        <title>Phylogenomic reconstructions and comparative analyses of Kickxellomycotina fungi.</title>
        <authorList>
            <person name="Reynolds N.K."/>
            <person name="Stajich J.E."/>
            <person name="Barry K."/>
            <person name="Grigoriev I.V."/>
            <person name="Crous P."/>
            <person name="Smith M.E."/>
        </authorList>
    </citation>
    <scope>NUCLEOTIDE SEQUENCE</scope>
    <source>
        <strain evidence="2">NBRC 32514</strain>
    </source>
</reference>
<dbReference type="AlphaFoldDB" id="A0A9W8CUM4"/>
<dbReference type="PANTHER" id="PTHR45856">
    <property type="entry name" value="ALPHA/BETA-HYDROLASES SUPERFAMILY PROTEIN"/>
    <property type="match status" value="1"/>
</dbReference>
<evidence type="ECO:0000259" key="1">
    <source>
        <dbReference type="Pfam" id="PF01764"/>
    </source>
</evidence>
<dbReference type="InterPro" id="IPR002921">
    <property type="entry name" value="Fungal_lipase-type"/>
</dbReference>
<comment type="caution">
    <text evidence="2">The sequence shown here is derived from an EMBL/GenBank/DDBJ whole genome shotgun (WGS) entry which is preliminary data.</text>
</comment>